<reference evidence="1" key="1">
    <citation type="submission" date="2019-08" db="EMBL/GenBank/DDBJ databases">
        <authorList>
            <person name="Kucharzyk K."/>
            <person name="Murdoch R.W."/>
            <person name="Higgins S."/>
            <person name="Loffler F."/>
        </authorList>
    </citation>
    <scope>NUCLEOTIDE SEQUENCE</scope>
</reference>
<comment type="caution">
    <text evidence="1">The sequence shown here is derived from an EMBL/GenBank/DDBJ whole genome shotgun (WGS) entry which is preliminary data.</text>
</comment>
<dbReference type="PIRSF" id="PIRSF008505">
    <property type="entry name" value="UCP008505"/>
    <property type="match status" value="1"/>
</dbReference>
<dbReference type="InterPro" id="IPR016541">
    <property type="entry name" value="UCP008505"/>
</dbReference>
<gene>
    <name evidence="1" type="ORF">SDC9_48494</name>
</gene>
<sequence length="173" mass="19544">MPDTPIYLIDSNSLITPKATYYPMDLAPSFWASMSEKIQDGSIAILDLVKKEILQPSEKDDLALWMSNLKIGRYINHKQQEIVATYAKVLQSIQNDPCYSEKALRTWAEESVADPWLIAAACVYDFTIVTFEKYVQSNAGNPSGSAKIPNIADKFHVRTTDLFHMIRELGIKL</sequence>
<dbReference type="Pfam" id="PF14367">
    <property type="entry name" value="DUF4411"/>
    <property type="match status" value="1"/>
</dbReference>
<proteinExistence type="predicted"/>
<organism evidence="1">
    <name type="scientific">bioreactor metagenome</name>
    <dbReference type="NCBI Taxonomy" id="1076179"/>
    <lineage>
        <taxon>unclassified sequences</taxon>
        <taxon>metagenomes</taxon>
        <taxon>ecological metagenomes</taxon>
    </lineage>
</organism>
<accession>A0A644WF75</accession>
<dbReference type="AlphaFoldDB" id="A0A644WF75"/>
<name>A0A644WF75_9ZZZZ</name>
<protein>
    <recommendedName>
        <fullName evidence="2">PIN domain-containing protein</fullName>
    </recommendedName>
</protein>
<dbReference type="EMBL" id="VSSQ01000855">
    <property type="protein sequence ID" value="MPM02249.1"/>
    <property type="molecule type" value="Genomic_DNA"/>
</dbReference>
<evidence type="ECO:0008006" key="2">
    <source>
        <dbReference type="Google" id="ProtNLM"/>
    </source>
</evidence>
<evidence type="ECO:0000313" key="1">
    <source>
        <dbReference type="EMBL" id="MPM02249.1"/>
    </source>
</evidence>